<protein>
    <recommendedName>
        <fullName evidence="6">LRP2-binding protein</fullName>
    </recommendedName>
</protein>
<evidence type="ECO:0000256" key="2">
    <source>
        <dbReference type="ARBA" id="ARBA00022490"/>
    </source>
</evidence>
<evidence type="ECO:0000256" key="4">
    <source>
        <dbReference type="ARBA" id="ARBA00022803"/>
    </source>
</evidence>
<dbReference type="InterPro" id="IPR011990">
    <property type="entry name" value="TPR-like_helical_dom_sf"/>
</dbReference>
<dbReference type="SMART" id="SM00671">
    <property type="entry name" value="SEL1"/>
    <property type="match status" value="3"/>
</dbReference>
<comment type="function">
    <text evidence="5">May act as an adapter that regulates LRP2 function.</text>
</comment>
<dbReference type="AlphaFoldDB" id="A0A4E0R4H0"/>
<dbReference type="SUPFAM" id="SSF81901">
    <property type="entry name" value="HCP-like"/>
    <property type="match status" value="1"/>
</dbReference>
<gene>
    <name evidence="7" type="ORF">D915_007365</name>
</gene>
<accession>A0A4E0R4H0</accession>
<evidence type="ECO:0000256" key="5">
    <source>
        <dbReference type="ARBA" id="ARBA00037614"/>
    </source>
</evidence>
<evidence type="ECO:0000256" key="6">
    <source>
        <dbReference type="ARBA" id="ARBA00039954"/>
    </source>
</evidence>
<organism evidence="7 8">
    <name type="scientific">Fasciola hepatica</name>
    <name type="common">Liver fluke</name>
    <dbReference type="NCBI Taxonomy" id="6192"/>
    <lineage>
        <taxon>Eukaryota</taxon>
        <taxon>Metazoa</taxon>
        <taxon>Spiralia</taxon>
        <taxon>Lophotrochozoa</taxon>
        <taxon>Platyhelminthes</taxon>
        <taxon>Trematoda</taxon>
        <taxon>Digenea</taxon>
        <taxon>Plagiorchiida</taxon>
        <taxon>Echinostomata</taxon>
        <taxon>Echinostomatoidea</taxon>
        <taxon>Fasciolidae</taxon>
        <taxon>Fasciola</taxon>
    </lineage>
</organism>
<comment type="subcellular location">
    <subcellularLocation>
        <location evidence="1">Cytoplasm</location>
    </subcellularLocation>
</comment>
<evidence type="ECO:0000256" key="3">
    <source>
        <dbReference type="ARBA" id="ARBA00022737"/>
    </source>
</evidence>
<dbReference type="Proteomes" id="UP000230066">
    <property type="component" value="Unassembled WGS sequence"/>
</dbReference>
<reference evidence="7" key="1">
    <citation type="submission" date="2019-03" db="EMBL/GenBank/DDBJ databases">
        <title>Improved annotation for the trematode Fasciola hepatica.</title>
        <authorList>
            <person name="Choi Y.-J."/>
            <person name="Martin J."/>
            <person name="Mitreva M."/>
        </authorList>
    </citation>
    <scope>NUCLEOTIDE SEQUENCE [LARGE SCALE GENOMIC DNA]</scope>
</reference>
<dbReference type="InterPro" id="IPR006597">
    <property type="entry name" value="Sel1-like"/>
</dbReference>
<evidence type="ECO:0000256" key="1">
    <source>
        <dbReference type="ARBA" id="ARBA00004496"/>
    </source>
</evidence>
<dbReference type="GO" id="GO:0005737">
    <property type="term" value="C:cytoplasm"/>
    <property type="evidence" value="ECO:0007669"/>
    <property type="project" value="UniProtKB-SubCell"/>
</dbReference>
<sequence>MFSEIVTVFSDFNRYFLLAANDGDRNACIYAQTALGYLYSGPELRDLEKAFYWHTEACGNGSVESQCAIGVMYLYGLGVKQDWTNALICLSEAASRGSLYAKASLVYYYYKRKMFTNAAALANKIIYFEEDAECPSAEYLRNFQLRAKAMACFIYARCLHQGLGIKEDRERAMELYSKSIKFDAVLACRYQRMAQNDEL</sequence>
<dbReference type="PANTHER" id="PTHR44554:SF1">
    <property type="entry name" value="LRP2-BINDING PROTEIN"/>
    <property type="match status" value="1"/>
</dbReference>
<evidence type="ECO:0000313" key="8">
    <source>
        <dbReference type="Proteomes" id="UP000230066"/>
    </source>
</evidence>
<proteinExistence type="predicted"/>
<dbReference type="InterPro" id="IPR052323">
    <property type="entry name" value="LRP2-binding"/>
</dbReference>
<dbReference type="Gene3D" id="1.25.40.10">
    <property type="entry name" value="Tetratricopeptide repeat domain"/>
    <property type="match status" value="1"/>
</dbReference>
<keyword evidence="2" id="KW-0963">Cytoplasm</keyword>
<dbReference type="EMBL" id="JXXN02003048">
    <property type="protein sequence ID" value="THD22035.1"/>
    <property type="molecule type" value="Genomic_DNA"/>
</dbReference>
<evidence type="ECO:0000313" key="7">
    <source>
        <dbReference type="EMBL" id="THD22035.1"/>
    </source>
</evidence>
<dbReference type="Pfam" id="PF08238">
    <property type="entry name" value="Sel1"/>
    <property type="match status" value="3"/>
</dbReference>
<keyword evidence="8" id="KW-1185">Reference proteome</keyword>
<name>A0A4E0R4H0_FASHE</name>
<keyword evidence="3" id="KW-0677">Repeat</keyword>
<comment type="caution">
    <text evidence="7">The sequence shown here is derived from an EMBL/GenBank/DDBJ whole genome shotgun (WGS) entry which is preliminary data.</text>
</comment>
<dbReference type="PANTHER" id="PTHR44554">
    <property type="entry name" value="LRP2-BINDING PROTEIN"/>
    <property type="match status" value="1"/>
</dbReference>
<keyword evidence="4" id="KW-0802">TPR repeat</keyword>